<dbReference type="EMBL" id="AXCZ01000092">
    <property type="protein sequence ID" value="KGM12702.1"/>
    <property type="molecule type" value="Genomic_DNA"/>
</dbReference>
<dbReference type="GO" id="GO:0008081">
    <property type="term" value="F:phosphoric diester hydrolase activity"/>
    <property type="evidence" value="ECO:0007669"/>
    <property type="project" value="InterPro"/>
</dbReference>
<dbReference type="InterPro" id="IPR030395">
    <property type="entry name" value="GP_PDE_dom"/>
</dbReference>
<dbReference type="RefSeq" id="WP_035060653.1">
    <property type="nucleotide sequence ID" value="NZ_AXCZ01000092.1"/>
</dbReference>
<comment type="caution">
    <text evidence="2">The sequence shown here is derived from an EMBL/GenBank/DDBJ whole genome shotgun (WGS) entry which is preliminary data.</text>
</comment>
<dbReference type="SUPFAM" id="SSF51695">
    <property type="entry name" value="PLC-like phosphodiesterases"/>
    <property type="match status" value="1"/>
</dbReference>
<evidence type="ECO:0000313" key="2">
    <source>
        <dbReference type="EMBL" id="KGM12702.1"/>
    </source>
</evidence>
<evidence type="ECO:0000259" key="1">
    <source>
        <dbReference type="PROSITE" id="PS51704"/>
    </source>
</evidence>
<protein>
    <submittedName>
        <fullName evidence="2">Glycerophosphodiester phosphodiesterase</fullName>
    </submittedName>
</protein>
<reference evidence="2 3" key="1">
    <citation type="submission" date="2013-08" db="EMBL/GenBank/DDBJ databases">
        <title>Genome sequencing of Cellulomonas bogoriensis 69B4.</title>
        <authorList>
            <person name="Chen F."/>
            <person name="Li Y."/>
            <person name="Wang G."/>
        </authorList>
    </citation>
    <scope>NUCLEOTIDE SEQUENCE [LARGE SCALE GENOMIC DNA]</scope>
    <source>
        <strain evidence="2 3">69B4</strain>
    </source>
</reference>
<dbReference type="Gene3D" id="3.20.20.190">
    <property type="entry name" value="Phosphatidylinositol (PI) phosphodiesterase"/>
    <property type="match status" value="1"/>
</dbReference>
<feature type="domain" description="GP-PDE" evidence="1">
    <location>
        <begin position="2"/>
        <end position="239"/>
    </location>
</feature>
<sequence length="250" mass="26654">MSQVIAHRGNSSVAPQNTLAALEAAWRAGAHAVEIDVQLTGDGQVVVLHDETLDATTDGTGEVASTDLRAIRALDAGGWFSPAYSGQRVPTFGEVVQLLETRPGTDLLLEVKGSWSVDQVRLVTDPVLEAGLEARVVVQSFWPETVAALREAAPGLRRALLVVHAPPDLLQVCAELGVVACNPHGLVLAQHPDLVDRLHRAGLQVMVWTLNDPEDWATALAMGVDAVITDRPDRMVGWLAARATDAPRVA</sequence>
<dbReference type="Proteomes" id="UP000054314">
    <property type="component" value="Unassembled WGS sequence"/>
</dbReference>
<dbReference type="PROSITE" id="PS51704">
    <property type="entry name" value="GP_PDE"/>
    <property type="match status" value="1"/>
</dbReference>
<dbReference type="GO" id="GO:0006629">
    <property type="term" value="P:lipid metabolic process"/>
    <property type="evidence" value="ECO:0007669"/>
    <property type="project" value="InterPro"/>
</dbReference>
<dbReference type="Pfam" id="PF03009">
    <property type="entry name" value="GDPD"/>
    <property type="match status" value="1"/>
</dbReference>
<dbReference type="AlphaFoldDB" id="A0A0A0BYG4"/>
<accession>A0A0A0BYG4</accession>
<gene>
    <name evidence="2" type="ORF">N869_00025</name>
</gene>
<evidence type="ECO:0000313" key="3">
    <source>
        <dbReference type="Proteomes" id="UP000054314"/>
    </source>
</evidence>
<dbReference type="PANTHER" id="PTHR46211:SF1">
    <property type="entry name" value="GLYCEROPHOSPHODIESTER PHOSPHODIESTERASE, CYTOPLASMIC"/>
    <property type="match status" value="1"/>
</dbReference>
<proteinExistence type="predicted"/>
<dbReference type="PANTHER" id="PTHR46211">
    <property type="entry name" value="GLYCEROPHOSPHORYL DIESTER PHOSPHODIESTERASE"/>
    <property type="match status" value="1"/>
</dbReference>
<keyword evidence="3" id="KW-1185">Reference proteome</keyword>
<dbReference type="OrthoDB" id="9758957at2"/>
<organism evidence="2 3">
    <name type="scientific">Cellulomonas bogoriensis 69B4 = DSM 16987</name>
    <dbReference type="NCBI Taxonomy" id="1386082"/>
    <lineage>
        <taxon>Bacteria</taxon>
        <taxon>Bacillati</taxon>
        <taxon>Actinomycetota</taxon>
        <taxon>Actinomycetes</taxon>
        <taxon>Micrococcales</taxon>
        <taxon>Cellulomonadaceae</taxon>
        <taxon>Cellulomonas</taxon>
    </lineage>
</organism>
<name>A0A0A0BYG4_9CELL</name>
<dbReference type="InterPro" id="IPR017946">
    <property type="entry name" value="PLC-like_Pdiesterase_TIM-brl"/>
</dbReference>